<dbReference type="InterPro" id="IPR048684">
    <property type="entry name" value="COG4_C"/>
</dbReference>
<dbReference type="GO" id="GO:0000139">
    <property type="term" value="C:Golgi membrane"/>
    <property type="evidence" value="ECO:0007669"/>
    <property type="project" value="UniProtKB-SubCell"/>
</dbReference>
<sequence length="866" mass="98443">MVKTAYCNLFFVIEFGKFFGAFRRQMADKANEEEAVFESLERILPNISTNRGNVSNFMTFKKIFRNYKFVEQGISLDNSRPFNLAFTRLKNQMTLVGSDTKQLASKLKMICGLADNISSKVLALDVAKGRVVECLQRVNDLMDLCTCADGVRSAIEQEDYELAARHIHKFLTLDTSVFRLSDQEEGKSDDGHSMGKSYEILRESAAEMILIIEKRFDQAVENNDIASIQRFFKLFPFLNQYEAGIERIGDYICSEIRKFAKRNSEMMLAGGIDERRVSVLYADSLTMLFEGNFKALFSLFLYREMDLLVSEIARQIQVYEPLIISCYGPDKLLSLIEILQASRRFCLTKSIDRKECDSEAERIIDAFTENRQFDSKAKAVGKLIKNLDKHVSVENVSLRVTYSLQFSILLLLVLDKIDALELDILLSEVTLMHSRTNLYWRYLKRRLNAANMKTDEQQNSVATEMSFGEAQRFNTTKSKQKQERSKKLDDLVLRSALGTKLQELLGNYILMEQFYMKESVAKAMIMDLKEAGSLTRCSMLDDVFFIVRKCIIRSLSSSSVDCTCAVLNNGVTALDMDFLKYIYQGIKNGYPGVGWTAEAYQTAQTAYNVIQHGKTVAVSGPEKQKEIFLMSLNNVRASAECTRALKKGILEDFQKNLTELNEVEKGKLENATSQLDDLVRKFDSSANVGIDKLCTAAFRPKLKPIMDLYLDVTHTPSETEFANFEADNPFIDNFIATLDRQFAAFESLLIPANHQELLAAVCAEISMQFERVIMKSLYNRLGGLQLDKDFRTLSSYLTNIAGWIVREKCTRLSQIVSIINVDSVEEAEECFHQSQLHNCILTSNEAMKILVLRIDLPSDAIKNASF</sequence>
<dbReference type="GO" id="GO:0006890">
    <property type="term" value="P:retrograde vesicle-mediated transport, Golgi to endoplasmic reticulum"/>
    <property type="evidence" value="ECO:0007669"/>
    <property type="project" value="TreeGrafter"/>
</dbReference>
<dbReference type="PANTHER" id="PTHR24016:SF0">
    <property type="entry name" value="CONSERVED OLIGOMERIC GOLGI COMPLEX SUBUNIT 4"/>
    <property type="match status" value="1"/>
</dbReference>
<dbReference type="GO" id="GO:0007030">
    <property type="term" value="P:Golgi organization"/>
    <property type="evidence" value="ECO:0007669"/>
    <property type="project" value="TreeGrafter"/>
</dbReference>
<protein>
    <recommendedName>
        <fullName evidence="3">Conserved oligomeric Golgi complex subunit 4</fullName>
    </recommendedName>
    <alternativeName>
        <fullName evidence="8">Component of oligomeric Golgi complex 4</fullName>
    </alternativeName>
</protein>
<dbReference type="InterPro" id="IPR048682">
    <property type="entry name" value="COG4"/>
</dbReference>
<dbReference type="Gene3D" id="1.10.287.1060">
    <property type="entry name" value="ESAT-6-like"/>
    <property type="match status" value="1"/>
</dbReference>
<evidence type="ECO:0000256" key="3">
    <source>
        <dbReference type="ARBA" id="ARBA00020975"/>
    </source>
</evidence>
<dbReference type="EMBL" id="UYYF01000475">
    <property type="protein sequence ID" value="VDM98302.1"/>
    <property type="molecule type" value="Genomic_DNA"/>
</dbReference>
<evidence type="ECO:0000256" key="5">
    <source>
        <dbReference type="ARBA" id="ARBA00022927"/>
    </source>
</evidence>
<dbReference type="Pfam" id="PF20662">
    <property type="entry name" value="COG4_C"/>
    <property type="match status" value="1"/>
</dbReference>
<dbReference type="SMART" id="SM00762">
    <property type="entry name" value="Cog4"/>
    <property type="match status" value="1"/>
</dbReference>
<accession>A0A0N5CQ77</accession>
<comment type="subcellular location">
    <subcellularLocation>
        <location evidence="1">Golgi apparatus membrane</location>
        <topology evidence="1">Peripheral membrane protein</topology>
    </subcellularLocation>
</comment>
<dbReference type="InterPro" id="IPR013167">
    <property type="entry name" value="COG4_M"/>
</dbReference>
<dbReference type="OMA" id="RASECQQ"/>
<keyword evidence="6" id="KW-0333">Golgi apparatus</keyword>
<keyword evidence="7" id="KW-0472">Membrane</keyword>
<reference evidence="10 11" key="2">
    <citation type="submission" date="2018-11" db="EMBL/GenBank/DDBJ databases">
        <authorList>
            <consortium name="Pathogen Informatics"/>
        </authorList>
    </citation>
    <scope>NUCLEOTIDE SEQUENCE [LARGE SCALE GENOMIC DNA]</scope>
</reference>
<dbReference type="Proteomes" id="UP000276776">
    <property type="component" value="Unassembled WGS sequence"/>
</dbReference>
<keyword evidence="11" id="KW-1185">Reference proteome</keyword>
<dbReference type="Pfam" id="PF08318">
    <property type="entry name" value="COG4_m"/>
    <property type="match status" value="2"/>
</dbReference>
<evidence type="ECO:0000256" key="1">
    <source>
        <dbReference type="ARBA" id="ARBA00004395"/>
    </source>
</evidence>
<feature type="domain" description="COG4 transport protein middle alpha-helical bundle" evidence="9">
    <location>
        <begin position="201"/>
        <end position="587"/>
    </location>
</feature>
<dbReference type="PANTHER" id="PTHR24016">
    <property type="entry name" value="CONSERVED OLIGOMERIC GOLGI COMPLEX SUBUNIT 4"/>
    <property type="match status" value="1"/>
</dbReference>
<reference evidence="12" key="1">
    <citation type="submission" date="2017-02" db="UniProtKB">
        <authorList>
            <consortium name="WormBaseParasite"/>
        </authorList>
    </citation>
    <scope>IDENTIFICATION</scope>
</reference>
<dbReference type="OrthoDB" id="47059at2759"/>
<dbReference type="WBParaSite" id="TCLT_0000237701-mRNA-1">
    <property type="protein sequence ID" value="TCLT_0000237701-mRNA-1"/>
    <property type="gene ID" value="TCLT_0000237701"/>
</dbReference>
<keyword evidence="5" id="KW-0653">Protein transport</keyword>
<dbReference type="Gene3D" id="1.20.58.1970">
    <property type="match status" value="1"/>
</dbReference>
<evidence type="ECO:0000313" key="10">
    <source>
        <dbReference type="EMBL" id="VDM98302.1"/>
    </source>
</evidence>
<gene>
    <name evidence="10" type="ORF">TCLT_LOCUS2378</name>
</gene>
<dbReference type="InterPro" id="IPR048680">
    <property type="entry name" value="COG4_N"/>
</dbReference>
<evidence type="ECO:0000256" key="8">
    <source>
        <dbReference type="ARBA" id="ARBA00031340"/>
    </source>
</evidence>
<comment type="similarity">
    <text evidence="2">Belongs to the COG4 family.</text>
</comment>
<evidence type="ECO:0000313" key="11">
    <source>
        <dbReference type="Proteomes" id="UP000276776"/>
    </source>
</evidence>
<keyword evidence="4" id="KW-0813">Transport</keyword>
<evidence type="ECO:0000256" key="2">
    <source>
        <dbReference type="ARBA" id="ARBA00009215"/>
    </source>
</evidence>
<dbReference type="GO" id="GO:0015031">
    <property type="term" value="P:protein transport"/>
    <property type="evidence" value="ECO:0007669"/>
    <property type="project" value="UniProtKB-KW"/>
</dbReference>
<dbReference type="STRING" id="103827.A0A0N5CQ77"/>
<evidence type="ECO:0000313" key="12">
    <source>
        <dbReference type="WBParaSite" id="TCLT_0000237701-mRNA-1"/>
    </source>
</evidence>
<evidence type="ECO:0000256" key="7">
    <source>
        <dbReference type="ARBA" id="ARBA00023136"/>
    </source>
</evidence>
<dbReference type="Pfam" id="PF20663">
    <property type="entry name" value="COG4_N"/>
    <property type="match status" value="1"/>
</dbReference>
<name>A0A0N5CQ77_THECL</name>
<evidence type="ECO:0000256" key="4">
    <source>
        <dbReference type="ARBA" id="ARBA00022448"/>
    </source>
</evidence>
<evidence type="ECO:0000256" key="6">
    <source>
        <dbReference type="ARBA" id="ARBA00023034"/>
    </source>
</evidence>
<evidence type="ECO:0000259" key="9">
    <source>
        <dbReference type="SMART" id="SM00762"/>
    </source>
</evidence>
<dbReference type="GO" id="GO:0017119">
    <property type="term" value="C:Golgi transport complex"/>
    <property type="evidence" value="ECO:0007669"/>
    <property type="project" value="TreeGrafter"/>
</dbReference>
<proteinExistence type="inferred from homology"/>
<organism evidence="12">
    <name type="scientific">Thelazia callipaeda</name>
    <name type="common">Oriental eyeworm</name>
    <name type="synonym">Parasitic nematode</name>
    <dbReference type="NCBI Taxonomy" id="103827"/>
    <lineage>
        <taxon>Eukaryota</taxon>
        <taxon>Metazoa</taxon>
        <taxon>Ecdysozoa</taxon>
        <taxon>Nematoda</taxon>
        <taxon>Chromadorea</taxon>
        <taxon>Rhabditida</taxon>
        <taxon>Spirurina</taxon>
        <taxon>Spiruromorpha</taxon>
        <taxon>Thelazioidea</taxon>
        <taxon>Thelaziidae</taxon>
        <taxon>Thelazia</taxon>
    </lineage>
</organism>
<dbReference type="AlphaFoldDB" id="A0A0N5CQ77"/>